<dbReference type="Proteomes" id="UP000075714">
    <property type="component" value="Unassembled WGS sequence"/>
</dbReference>
<feature type="region of interest" description="Disordered" evidence="1">
    <location>
        <begin position="138"/>
        <end position="262"/>
    </location>
</feature>
<feature type="compositionally biased region" description="Low complexity" evidence="1">
    <location>
        <begin position="216"/>
        <end position="225"/>
    </location>
</feature>
<evidence type="ECO:0000313" key="3">
    <source>
        <dbReference type="Proteomes" id="UP000075714"/>
    </source>
</evidence>
<protein>
    <submittedName>
        <fullName evidence="2">Uncharacterized protein</fullName>
    </submittedName>
</protein>
<sequence length="396" mass="38378">MARPPAHRLPHEAAGAGAPMLPGGGPPLPSPLSVPRLLPRSASAGSAGAAVWRALPVGFPNPGLDSGSCEEVDVEAVDPREGAHDGCGEAPPEHCSPPRPGGGAGGAAFGSATHGSMSMSVSTPTAVQVHNLAAAAAAAGSGGGDSDSVEMMVDTPSTSTSLPMPYHEQQPYLTSPYHQRRVPPGPHQAAAAGAPGSAGPAPHHNQQHHMRYPGTAASAAAAGHAPHVDPTQLLPGAASWPGESTADSCLRDSGGGGVGGDAGGGPHAAHPYGYPATVAAGGGAAGCWGPALAGGSPPHNYHQHHPLHHPHAPPPSAWPGGWGLGGPGGFSASLPSLPTIREGCSTGGAGGEAERAPGAGGGGGGGGPDAMDVCMEGDAARPGPAAGCFQEVALLR</sequence>
<feature type="compositionally biased region" description="Gly residues" evidence="1">
    <location>
        <begin position="253"/>
        <end position="262"/>
    </location>
</feature>
<accession>A0A150FXP0</accession>
<feature type="compositionally biased region" description="Basic residues" evidence="1">
    <location>
        <begin position="301"/>
        <end position="311"/>
    </location>
</feature>
<gene>
    <name evidence="2" type="ORF">GPECTOR_154g74</name>
</gene>
<evidence type="ECO:0000313" key="2">
    <source>
        <dbReference type="EMBL" id="KXZ42383.1"/>
    </source>
</evidence>
<dbReference type="AlphaFoldDB" id="A0A150FXP0"/>
<evidence type="ECO:0000256" key="1">
    <source>
        <dbReference type="SAM" id="MobiDB-lite"/>
    </source>
</evidence>
<feature type="region of interest" description="Disordered" evidence="1">
    <location>
        <begin position="79"/>
        <end position="122"/>
    </location>
</feature>
<proteinExistence type="predicted"/>
<reference evidence="3" key="1">
    <citation type="journal article" date="2016" name="Nat. Commun.">
        <title>The Gonium pectorale genome demonstrates co-option of cell cycle regulation during the evolution of multicellularity.</title>
        <authorList>
            <person name="Hanschen E.R."/>
            <person name="Marriage T.N."/>
            <person name="Ferris P.J."/>
            <person name="Hamaji T."/>
            <person name="Toyoda A."/>
            <person name="Fujiyama A."/>
            <person name="Neme R."/>
            <person name="Noguchi H."/>
            <person name="Minakuchi Y."/>
            <person name="Suzuki M."/>
            <person name="Kawai-Toyooka H."/>
            <person name="Smith D.R."/>
            <person name="Sparks H."/>
            <person name="Anderson J."/>
            <person name="Bakaric R."/>
            <person name="Luria V."/>
            <person name="Karger A."/>
            <person name="Kirschner M.W."/>
            <person name="Durand P.M."/>
            <person name="Michod R.E."/>
            <person name="Nozaki H."/>
            <person name="Olson B.J."/>
        </authorList>
    </citation>
    <scope>NUCLEOTIDE SEQUENCE [LARGE SCALE GENOMIC DNA]</scope>
    <source>
        <strain evidence="3">NIES-2863</strain>
    </source>
</reference>
<organism evidence="2 3">
    <name type="scientific">Gonium pectorale</name>
    <name type="common">Green alga</name>
    <dbReference type="NCBI Taxonomy" id="33097"/>
    <lineage>
        <taxon>Eukaryota</taxon>
        <taxon>Viridiplantae</taxon>
        <taxon>Chlorophyta</taxon>
        <taxon>core chlorophytes</taxon>
        <taxon>Chlorophyceae</taxon>
        <taxon>CS clade</taxon>
        <taxon>Chlamydomonadales</taxon>
        <taxon>Volvocaceae</taxon>
        <taxon>Gonium</taxon>
    </lineage>
</organism>
<dbReference type="EMBL" id="LSYV01000154">
    <property type="protein sequence ID" value="KXZ42383.1"/>
    <property type="molecule type" value="Genomic_DNA"/>
</dbReference>
<keyword evidence="3" id="KW-1185">Reference proteome</keyword>
<feature type="region of interest" description="Disordered" evidence="1">
    <location>
        <begin position="299"/>
        <end position="323"/>
    </location>
</feature>
<feature type="compositionally biased region" description="Gly residues" evidence="1">
    <location>
        <begin position="358"/>
        <end position="367"/>
    </location>
</feature>
<feature type="compositionally biased region" description="Low complexity" evidence="1">
    <location>
        <begin position="187"/>
        <end position="204"/>
    </location>
</feature>
<feature type="region of interest" description="Disordered" evidence="1">
    <location>
        <begin position="342"/>
        <end position="367"/>
    </location>
</feature>
<name>A0A150FXP0_GONPE</name>
<comment type="caution">
    <text evidence="2">The sequence shown here is derived from an EMBL/GenBank/DDBJ whole genome shotgun (WGS) entry which is preliminary data.</text>
</comment>
<feature type="region of interest" description="Disordered" evidence="1">
    <location>
        <begin position="1"/>
        <end position="32"/>
    </location>
</feature>